<dbReference type="InterPro" id="IPR005182">
    <property type="entry name" value="YdbS-like_PH"/>
</dbReference>
<feature type="transmembrane region" description="Helical" evidence="1">
    <location>
        <begin position="396"/>
        <end position="417"/>
    </location>
</feature>
<dbReference type="RefSeq" id="WP_264434091.1">
    <property type="nucleotide sequence ID" value="NZ_CP081495.1"/>
</dbReference>
<dbReference type="EMBL" id="CP081495">
    <property type="protein sequence ID" value="UYW01618.1"/>
    <property type="molecule type" value="Genomic_DNA"/>
</dbReference>
<feature type="transmembrane region" description="Helical" evidence="1">
    <location>
        <begin position="49"/>
        <end position="69"/>
    </location>
</feature>
<keyword evidence="1" id="KW-0472">Membrane</keyword>
<keyword evidence="4" id="KW-1185">Reference proteome</keyword>
<feature type="transmembrane region" description="Helical" evidence="1">
    <location>
        <begin position="370"/>
        <end position="390"/>
    </location>
</feature>
<keyword evidence="1" id="KW-1133">Transmembrane helix</keyword>
<keyword evidence="1" id="KW-0812">Transmembrane</keyword>
<proteinExistence type="predicted"/>
<dbReference type="PANTHER" id="PTHR34473:SF2">
    <property type="entry name" value="UPF0699 TRANSMEMBRANE PROTEIN YDBT"/>
    <property type="match status" value="1"/>
</dbReference>
<feature type="transmembrane region" description="Helical" evidence="1">
    <location>
        <begin position="12"/>
        <end position="37"/>
    </location>
</feature>
<gene>
    <name evidence="3" type="ORF">K5I29_01455</name>
</gene>
<feature type="domain" description="YdbS-like PH" evidence="2">
    <location>
        <begin position="75"/>
        <end position="149"/>
    </location>
</feature>
<organism evidence="3 4">
    <name type="scientific">Flavobacterium agricola</name>
    <dbReference type="NCBI Taxonomy" id="2870839"/>
    <lineage>
        <taxon>Bacteria</taxon>
        <taxon>Pseudomonadati</taxon>
        <taxon>Bacteroidota</taxon>
        <taxon>Flavobacteriia</taxon>
        <taxon>Flavobacteriales</taxon>
        <taxon>Flavobacteriaceae</taxon>
        <taxon>Flavobacterium</taxon>
    </lineage>
</organism>
<evidence type="ECO:0000256" key="1">
    <source>
        <dbReference type="SAM" id="Phobius"/>
    </source>
</evidence>
<sequence length="507" mass="58699">MINKPQRQEPIGVLIEISITLFKFLRAMWPLLLYFIFRKTEAEGSETQSFWYLGIFVVLALFISVLRFLTYRFYIDTTNQEFVLQRGILAKEKLIIALDRIFEVNLEQKYFHILLGVYKVRLDTAGSDKDEVVIQSLSKKDADVLRNYIINYKKEKDLVAEIEPIRNETVSENKDTGAETNQTIRISLLSLFKNSLVSNYFKTLGILLLFFNTIFENIKNFNEEVLSGYLDNFTAIQAISSSIAVSFILFVLLFLGIHIAVGVLQYFGYSITKNKQSLLIQYGLIQKFQTIVQPRKIQYYVFVTSKFMRLLNVNTLKLALIGNPSEKKQKSSVKIPALQQLELETIKNFLNLSTQQNEQLLTIKPNVRMLVAPMFLITFLLLLFCAYVYILDDVFLTLNFCVAIFCLWIVIFVVQYINFKRFTISVFSDKIIIKQGTLQTKITVLEMNKVQAVVQQQAWWHQKIGLTRLELKTAGGPIRLPIANQSAYNKVMNYVLYYVESTNISWA</sequence>
<protein>
    <submittedName>
        <fullName evidence="3">PH domain-containing protein</fullName>
    </submittedName>
</protein>
<evidence type="ECO:0000313" key="4">
    <source>
        <dbReference type="Proteomes" id="UP001163328"/>
    </source>
</evidence>
<dbReference type="Proteomes" id="UP001163328">
    <property type="component" value="Chromosome"/>
</dbReference>
<accession>A0ABY6M2S3</accession>
<feature type="transmembrane region" description="Helical" evidence="1">
    <location>
        <begin position="235"/>
        <end position="267"/>
    </location>
</feature>
<evidence type="ECO:0000313" key="3">
    <source>
        <dbReference type="EMBL" id="UYW01618.1"/>
    </source>
</evidence>
<feature type="domain" description="YdbS-like PH" evidence="2">
    <location>
        <begin position="267"/>
        <end position="349"/>
    </location>
</feature>
<dbReference type="Pfam" id="PF03703">
    <property type="entry name" value="bPH_2"/>
    <property type="match status" value="3"/>
</dbReference>
<evidence type="ECO:0000259" key="2">
    <source>
        <dbReference type="Pfam" id="PF03703"/>
    </source>
</evidence>
<dbReference type="PANTHER" id="PTHR34473">
    <property type="entry name" value="UPF0699 TRANSMEMBRANE PROTEIN YDBS"/>
    <property type="match status" value="1"/>
</dbReference>
<name>A0ABY6M2S3_9FLAO</name>
<feature type="transmembrane region" description="Helical" evidence="1">
    <location>
        <begin position="196"/>
        <end position="215"/>
    </location>
</feature>
<feature type="domain" description="YdbS-like PH" evidence="2">
    <location>
        <begin position="420"/>
        <end position="494"/>
    </location>
</feature>
<reference evidence="3" key="1">
    <citation type="submission" date="2021-08" db="EMBL/GenBank/DDBJ databases">
        <title>Flavobacterium sp. strain CC-SYL302.</title>
        <authorList>
            <person name="Lin S.-Y."/>
            <person name="Lee T.-H."/>
            <person name="Young C.-C."/>
        </authorList>
    </citation>
    <scope>NUCLEOTIDE SEQUENCE</scope>
    <source>
        <strain evidence="3">CC-SYL302</strain>
    </source>
</reference>